<gene>
    <name evidence="1" type="ORF">BpHYR1_043578</name>
</gene>
<sequence>MNTLHKKCKTNEELIFLVRNYIFSNKNGLTTCDTKHSNLLLESKGSLNFELFPADWDADRLEFEIFFFILQIFLNSKLGLDFSIESLEKSIKFSLLAFFLGELTQFGVETRGEFGMVSFGHPFITERTFEICETAFPGNKSLQVDSTFSFESRLNLASFIRLTIDKKASRSEKMLLKTKMF</sequence>
<dbReference type="AlphaFoldDB" id="A0A3M7SN52"/>
<accession>A0A3M7SN52</accession>
<proteinExistence type="predicted"/>
<evidence type="ECO:0000313" key="2">
    <source>
        <dbReference type="Proteomes" id="UP000276133"/>
    </source>
</evidence>
<dbReference type="Proteomes" id="UP000276133">
    <property type="component" value="Unassembled WGS sequence"/>
</dbReference>
<protein>
    <submittedName>
        <fullName evidence="1">Uncharacterized protein</fullName>
    </submittedName>
</protein>
<dbReference type="EMBL" id="REGN01001071">
    <property type="protein sequence ID" value="RNA37223.1"/>
    <property type="molecule type" value="Genomic_DNA"/>
</dbReference>
<organism evidence="1 2">
    <name type="scientific">Brachionus plicatilis</name>
    <name type="common">Marine rotifer</name>
    <name type="synonym">Brachionus muelleri</name>
    <dbReference type="NCBI Taxonomy" id="10195"/>
    <lineage>
        <taxon>Eukaryota</taxon>
        <taxon>Metazoa</taxon>
        <taxon>Spiralia</taxon>
        <taxon>Gnathifera</taxon>
        <taxon>Rotifera</taxon>
        <taxon>Eurotatoria</taxon>
        <taxon>Monogononta</taxon>
        <taxon>Pseudotrocha</taxon>
        <taxon>Ploima</taxon>
        <taxon>Brachionidae</taxon>
        <taxon>Brachionus</taxon>
    </lineage>
</organism>
<evidence type="ECO:0000313" key="1">
    <source>
        <dbReference type="EMBL" id="RNA37223.1"/>
    </source>
</evidence>
<comment type="caution">
    <text evidence="1">The sequence shown here is derived from an EMBL/GenBank/DDBJ whole genome shotgun (WGS) entry which is preliminary data.</text>
</comment>
<keyword evidence="2" id="KW-1185">Reference proteome</keyword>
<reference evidence="1 2" key="1">
    <citation type="journal article" date="2018" name="Sci. Rep.">
        <title>Genomic signatures of local adaptation to the degree of environmental predictability in rotifers.</title>
        <authorList>
            <person name="Franch-Gras L."/>
            <person name="Hahn C."/>
            <person name="Garcia-Roger E.M."/>
            <person name="Carmona M.J."/>
            <person name="Serra M."/>
            <person name="Gomez A."/>
        </authorList>
    </citation>
    <scope>NUCLEOTIDE SEQUENCE [LARGE SCALE GENOMIC DNA]</scope>
    <source>
        <strain evidence="1">HYR1</strain>
    </source>
</reference>
<name>A0A3M7SN52_BRAPC</name>